<gene>
    <name evidence="4" type="ORF">WJX84_006779</name>
</gene>
<dbReference type="PANTHER" id="PTHR15502">
    <property type="entry name" value="CALCINEURIN-BINDING PROTEIN CABIN 1-RELATED"/>
    <property type="match status" value="1"/>
</dbReference>
<dbReference type="GO" id="GO:0006325">
    <property type="term" value="P:chromatin organization"/>
    <property type="evidence" value="ECO:0007669"/>
    <property type="project" value="InterPro"/>
</dbReference>
<evidence type="ECO:0000313" key="4">
    <source>
        <dbReference type="EMBL" id="KAK9866909.1"/>
    </source>
</evidence>
<organism evidence="4 5">
    <name type="scientific">Apatococcus fuscideae</name>
    <dbReference type="NCBI Taxonomy" id="2026836"/>
    <lineage>
        <taxon>Eukaryota</taxon>
        <taxon>Viridiplantae</taxon>
        <taxon>Chlorophyta</taxon>
        <taxon>core chlorophytes</taxon>
        <taxon>Trebouxiophyceae</taxon>
        <taxon>Chlorellales</taxon>
        <taxon>Chlorellaceae</taxon>
        <taxon>Apatococcus</taxon>
    </lineage>
</organism>
<protein>
    <submittedName>
        <fullName evidence="4">Uncharacterized protein</fullName>
    </submittedName>
</protein>
<dbReference type="AlphaFoldDB" id="A0AAW1TEX5"/>
<dbReference type="EMBL" id="JALJOV010000124">
    <property type="protein sequence ID" value="KAK9866909.1"/>
    <property type="molecule type" value="Genomic_DNA"/>
</dbReference>
<dbReference type="SUPFAM" id="SSF48452">
    <property type="entry name" value="TPR-like"/>
    <property type="match status" value="1"/>
</dbReference>
<comment type="caution">
    <text evidence="4">The sequence shown here is derived from an EMBL/GenBank/DDBJ whole genome shotgun (WGS) entry which is preliminary data.</text>
</comment>
<feature type="compositionally biased region" description="Polar residues" evidence="3">
    <location>
        <begin position="962"/>
        <end position="976"/>
    </location>
</feature>
<feature type="compositionally biased region" description="Basic and acidic residues" evidence="3">
    <location>
        <begin position="902"/>
        <end position="915"/>
    </location>
</feature>
<dbReference type="PANTHER" id="PTHR15502:SF7">
    <property type="entry name" value="CALCINEURIN-BINDING PROTEIN CABIN-1"/>
    <property type="match status" value="1"/>
</dbReference>
<feature type="region of interest" description="Disordered" evidence="3">
    <location>
        <begin position="873"/>
        <end position="1009"/>
    </location>
</feature>
<dbReference type="Proteomes" id="UP001485043">
    <property type="component" value="Unassembled WGS sequence"/>
</dbReference>
<sequence length="1150" mass="126152">MVRLAGFAAVNDEQARRPAEPVGETVEAQESRLANQYQRALLHEQKGEARAAEADLRQLLYDEPAVKASGSSAFLRQLRHLVLRNLGGLLVQSDDTAEEALRMYVEALEVDPDDVVLWHRAGTLAAELGLWGVARLLFEYGLRSNPSLAVQLMQLGDLLQGRHLSPAMLLTLAELQLDAEPIPSQQQASTLRELHDATCRFEALPLDRQQELLQSSRISAHISSLQWQLAHLLQLYLPHASNLQPASEQAATAQETCAVAATLLSTETDCQKLQGIAAQCLYFLYDVDIAHRNAAWGQSEQAPSEHLKPDTDQEAARLFRHLRLYADAHSEDAKGLQVLGKLEGAFDLILGHYGQPAEDSQAASAVQALLDDADFSTDFICGSTRAELVERLMCLTTATCVDDHCQARHRIYYWKMLLRDTLSDELDAPDLILQPVGDAVIDEITLFCRLDISHQPDSLSSWERLAVLYRDTAEAIRWEMAKAVAPEDWPRQTSLLARLAAYEARAEKAGLITRLLTANAVNQDDLANISEVLGLQYYHQLQGGPPASNQRQRTSLQDGAYAECCRRCQSAYEQAARILPDEWQFPYFIGKMQSKLGAPPEQVLHSFALACRNAKLYAGGQLEPLYRLHATRLKMLLSGVVPVSLLHRHCFQSGADHHPADAGTTSQGSDVFQLLLNDCLGALRYCLKHRPWFHKAQYRLAVALWHQQSPEAAVSELRQLFSRGRKQFTIFLWKIIDDEDPERQAYAASRMEHVAEVDSDVPEEEWGQQPVKLSGIGLEETDRKSFTAARRYAVQYLRLLHITGDVATLHAATLGLQQPQSSEANASRRWSDIARLAHGYYLVTLNQLLLKRLKSANGASPAAEGVVHTGFAGKWQDGPAGSAAQQAAQAPQKPGDVPSRASNEHADAAMPKDADVSQATNAASDAPSQPDDIAAETRPAQLTDAPSQRLSSDESDPAGSPSLLTSPEPGSQSPTKRQGAIAEDRPHAEACQQQAVGRSMAEASQGGPGKDLAAAVVSAEEEAALRWQHNVLQLMQLMRHAVAMWKLAQQLQPDHKGRKRTGAVFLLVSPLTPAGMEADVADDPAALLDVAATNLCRSYRRAEATLIAAPVQDGHVTPEDALATCEGLLKQIKKLPPSSVHLLTWKSCPT</sequence>
<keyword evidence="5" id="KW-1185">Reference proteome</keyword>
<name>A0AAW1TEX5_9CHLO</name>
<evidence type="ECO:0000313" key="5">
    <source>
        <dbReference type="Proteomes" id="UP001485043"/>
    </source>
</evidence>
<dbReference type="InterPro" id="IPR011990">
    <property type="entry name" value="TPR-like_helical_dom_sf"/>
</dbReference>
<feature type="compositionally biased region" description="Polar residues" evidence="3">
    <location>
        <begin position="917"/>
        <end position="927"/>
    </location>
</feature>
<dbReference type="Gene3D" id="1.25.40.10">
    <property type="entry name" value="Tetratricopeptide repeat domain"/>
    <property type="match status" value="1"/>
</dbReference>
<proteinExistence type="predicted"/>
<evidence type="ECO:0000256" key="2">
    <source>
        <dbReference type="ARBA" id="ARBA00023242"/>
    </source>
</evidence>
<evidence type="ECO:0000256" key="3">
    <source>
        <dbReference type="SAM" id="MobiDB-lite"/>
    </source>
</evidence>
<dbReference type="GO" id="GO:0031491">
    <property type="term" value="F:nucleosome binding"/>
    <property type="evidence" value="ECO:0007669"/>
    <property type="project" value="TreeGrafter"/>
</dbReference>
<feature type="compositionally biased region" description="Low complexity" evidence="3">
    <location>
        <begin position="876"/>
        <end position="895"/>
    </location>
</feature>
<reference evidence="4 5" key="1">
    <citation type="journal article" date="2024" name="Nat. Commun.">
        <title>Phylogenomics reveals the evolutionary origins of lichenization in chlorophyte algae.</title>
        <authorList>
            <person name="Puginier C."/>
            <person name="Libourel C."/>
            <person name="Otte J."/>
            <person name="Skaloud P."/>
            <person name="Haon M."/>
            <person name="Grisel S."/>
            <person name="Petersen M."/>
            <person name="Berrin J.G."/>
            <person name="Delaux P.M."/>
            <person name="Dal Grande F."/>
            <person name="Keller J."/>
        </authorList>
    </citation>
    <scope>NUCLEOTIDE SEQUENCE [LARGE SCALE GENOMIC DNA]</scope>
    <source>
        <strain evidence="4 5">SAG 2523</strain>
    </source>
</reference>
<accession>A0AAW1TEX5</accession>
<keyword evidence="2" id="KW-0539">Nucleus</keyword>
<dbReference type="GO" id="GO:0005634">
    <property type="term" value="C:nucleus"/>
    <property type="evidence" value="ECO:0007669"/>
    <property type="project" value="UniProtKB-SubCell"/>
</dbReference>
<dbReference type="InterPro" id="IPR033053">
    <property type="entry name" value="Hir3/CABIN1"/>
</dbReference>
<comment type="subcellular location">
    <subcellularLocation>
        <location evidence="1">Nucleus</location>
    </subcellularLocation>
</comment>
<evidence type="ECO:0000256" key="1">
    <source>
        <dbReference type="ARBA" id="ARBA00004123"/>
    </source>
</evidence>